<evidence type="ECO:0000313" key="1">
    <source>
        <dbReference type="EMBL" id="TGO38045.1"/>
    </source>
</evidence>
<accession>A0A4Z1GMX1</accession>
<dbReference type="Proteomes" id="UP000297814">
    <property type="component" value="Unassembled WGS sequence"/>
</dbReference>
<evidence type="ECO:0000313" key="2">
    <source>
        <dbReference type="Proteomes" id="UP000297814"/>
    </source>
</evidence>
<dbReference type="AlphaFoldDB" id="A0A4Z1GMX1"/>
<reference evidence="1 2" key="1">
    <citation type="submission" date="2017-12" db="EMBL/GenBank/DDBJ databases">
        <title>Comparative genomics of Botrytis spp.</title>
        <authorList>
            <person name="Valero-Jimenez C.A."/>
            <person name="Tapia P."/>
            <person name="Veloso J."/>
            <person name="Silva-Moreno E."/>
            <person name="Staats M."/>
            <person name="Valdes J.H."/>
            <person name="Van Kan J.A.L."/>
        </authorList>
    </citation>
    <scope>NUCLEOTIDE SEQUENCE [LARGE SCALE GENOMIC DNA]</scope>
    <source>
        <strain evidence="1 2">Bh0001</strain>
    </source>
</reference>
<sequence length="87" mass="9922">MQLPLRKASMKCLSRVTVVSQVRKQPLVEHERYSNDWGNPDPDFDLFRIALCGLTILFVSQSADDAHKVLRKAYIGFTQPSYLSNLP</sequence>
<comment type="caution">
    <text evidence="1">The sequence shown here is derived from an EMBL/GenBank/DDBJ whole genome shotgun (WGS) entry which is preliminary data.</text>
</comment>
<keyword evidence="2" id="KW-1185">Reference proteome</keyword>
<dbReference type="EMBL" id="PQXK01000083">
    <property type="protein sequence ID" value="TGO38045.1"/>
    <property type="molecule type" value="Genomic_DNA"/>
</dbReference>
<gene>
    <name evidence="1" type="ORF">BHYA_0083g00240</name>
</gene>
<protein>
    <submittedName>
        <fullName evidence="1">Uncharacterized protein</fullName>
    </submittedName>
</protein>
<proteinExistence type="predicted"/>
<organism evidence="1 2">
    <name type="scientific">Botrytis hyacinthi</name>
    <dbReference type="NCBI Taxonomy" id="278943"/>
    <lineage>
        <taxon>Eukaryota</taxon>
        <taxon>Fungi</taxon>
        <taxon>Dikarya</taxon>
        <taxon>Ascomycota</taxon>
        <taxon>Pezizomycotina</taxon>
        <taxon>Leotiomycetes</taxon>
        <taxon>Helotiales</taxon>
        <taxon>Sclerotiniaceae</taxon>
        <taxon>Botrytis</taxon>
    </lineage>
</organism>
<name>A0A4Z1GMX1_9HELO</name>